<organism evidence="5 6">
    <name type="scientific">Artemisia annua</name>
    <name type="common">Sweet wormwood</name>
    <dbReference type="NCBI Taxonomy" id="35608"/>
    <lineage>
        <taxon>Eukaryota</taxon>
        <taxon>Viridiplantae</taxon>
        <taxon>Streptophyta</taxon>
        <taxon>Embryophyta</taxon>
        <taxon>Tracheophyta</taxon>
        <taxon>Spermatophyta</taxon>
        <taxon>Magnoliopsida</taxon>
        <taxon>eudicotyledons</taxon>
        <taxon>Gunneridae</taxon>
        <taxon>Pentapetalae</taxon>
        <taxon>asterids</taxon>
        <taxon>campanulids</taxon>
        <taxon>Asterales</taxon>
        <taxon>Asteraceae</taxon>
        <taxon>Asteroideae</taxon>
        <taxon>Anthemideae</taxon>
        <taxon>Artemisiinae</taxon>
        <taxon>Artemisia</taxon>
    </lineage>
</organism>
<dbReference type="PANTHER" id="PTHR14027">
    <property type="entry name" value="RNA POLYMERASE-ASSOCIATED PROTEIN CTR9"/>
    <property type="match status" value="1"/>
</dbReference>
<evidence type="ECO:0000256" key="3">
    <source>
        <dbReference type="SAM" id="MobiDB-lite"/>
    </source>
</evidence>
<dbReference type="STRING" id="35608.A0A2U1KKH9"/>
<keyword evidence="2" id="KW-0802">TPR repeat</keyword>
<dbReference type="GO" id="GO:0016593">
    <property type="term" value="C:Cdc73/Paf1 complex"/>
    <property type="evidence" value="ECO:0007669"/>
    <property type="project" value="TreeGrafter"/>
</dbReference>
<keyword evidence="4" id="KW-0472">Membrane</keyword>
<dbReference type="AlphaFoldDB" id="A0A2U1KKH9"/>
<evidence type="ECO:0000313" key="6">
    <source>
        <dbReference type="Proteomes" id="UP000245207"/>
    </source>
</evidence>
<keyword evidence="4" id="KW-1133">Transmembrane helix</keyword>
<name>A0A2U1KKH9_ARTAN</name>
<evidence type="ECO:0000256" key="4">
    <source>
        <dbReference type="SAM" id="Phobius"/>
    </source>
</evidence>
<gene>
    <name evidence="5" type="ORF">CTI12_AA593010</name>
</gene>
<feature type="transmembrane region" description="Helical" evidence="4">
    <location>
        <begin position="101"/>
        <end position="120"/>
    </location>
</feature>
<evidence type="ECO:0000256" key="1">
    <source>
        <dbReference type="ARBA" id="ARBA00022737"/>
    </source>
</evidence>
<dbReference type="PANTHER" id="PTHR14027:SF2">
    <property type="entry name" value="RNA POLYMERASE-ASSOCIATED PROTEIN CTR9 HOMOLOG"/>
    <property type="match status" value="1"/>
</dbReference>
<dbReference type="Proteomes" id="UP000245207">
    <property type="component" value="Unassembled WGS sequence"/>
</dbReference>
<keyword evidence="4" id="KW-0812">Transmembrane</keyword>
<keyword evidence="1" id="KW-0677">Repeat</keyword>
<dbReference type="EMBL" id="PKPP01016984">
    <property type="protein sequence ID" value="PWA37290.1"/>
    <property type="molecule type" value="Genomic_DNA"/>
</dbReference>
<protein>
    <submittedName>
        <fullName evidence="5">Binding protein</fullName>
    </submittedName>
</protein>
<dbReference type="GO" id="GO:0000993">
    <property type="term" value="F:RNA polymerase II complex binding"/>
    <property type="evidence" value="ECO:0007669"/>
    <property type="project" value="TreeGrafter"/>
</dbReference>
<sequence>MLGDLELKNDDWVKAKDTFRAAKDASNGKDSYATLCLGNWNYFAAVRSEKRAPKLEATHLEKSKELYTKVLVEHPANMYAANGAGVVLAEKGSIEIFCYELIIDYCTIVISTFIVSFLSVKSVRETMIQMIEAWKAIPDVAEEGVLTRPESQSSSKGIAEVASDGRYPPRTQITSKKTRGIFVAGLREEIVNSADQVLKLIEMGEGKASSFTEGPFLNLPSPVVLG</sequence>
<accession>A0A2U1KKH9</accession>
<feature type="region of interest" description="Disordered" evidence="3">
    <location>
        <begin position="146"/>
        <end position="171"/>
    </location>
</feature>
<keyword evidence="6" id="KW-1185">Reference proteome</keyword>
<dbReference type="GO" id="GO:0006355">
    <property type="term" value="P:regulation of DNA-templated transcription"/>
    <property type="evidence" value="ECO:0007669"/>
    <property type="project" value="InterPro"/>
</dbReference>
<dbReference type="OrthoDB" id="1904066at2759"/>
<evidence type="ECO:0000313" key="5">
    <source>
        <dbReference type="EMBL" id="PWA37290.1"/>
    </source>
</evidence>
<comment type="caution">
    <text evidence="5">The sequence shown here is derived from an EMBL/GenBank/DDBJ whole genome shotgun (WGS) entry which is preliminary data.</text>
</comment>
<dbReference type="GO" id="GO:0006368">
    <property type="term" value="P:transcription elongation by RNA polymerase II"/>
    <property type="evidence" value="ECO:0007669"/>
    <property type="project" value="TreeGrafter"/>
</dbReference>
<proteinExistence type="predicted"/>
<dbReference type="InterPro" id="IPR031101">
    <property type="entry name" value="Ctr9"/>
</dbReference>
<evidence type="ECO:0000256" key="2">
    <source>
        <dbReference type="ARBA" id="ARBA00022803"/>
    </source>
</evidence>
<reference evidence="5 6" key="1">
    <citation type="journal article" date="2018" name="Mol. Plant">
        <title>The genome of Artemisia annua provides insight into the evolution of Asteraceae family and artemisinin biosynthesis.</title>
        <authorList>
            <person name="Shen Q."/>
            <person name="Zhang L."/>
            <person name="Liao Z."/>
            <person name="Wang S."/>
            <person name="Yan T."/>
            <person name="Shi P."/>
            <person name="Liu M."/>
            <person name="Fu X."/>
            <person name="Pan Q."/>
            <person name="Wang Y."/>
            <person name="Lv Z."/>
            <person name="Lu X."/>
            <person name="Zhang F."/>
            <person name="Jiang W."/>
            <person name="Ma Y."/>
            <person name="Chen M."/>
            <person name="Hao X."/>
            <person name="Li L."/>
            <person name="Tang Y."/>
            <person name="Lv G."/>
            <person name="Zhou Y."/>
            <person name="Sun X."/>
            <person name="Brodelius P.E."/>
            <person name="Rose J.K.C."/>
            <person name="Tang K."/>
        </authorList>
    </citation>
    <scope>NUCLEOTIDE SEQUENCE [LARGE SCALE GENOMIC DNA]</scope>
    <source>
        <strain evidence="6">cv. Huhao1</strain>
        <tissue evidence="5">Leaf</tissue>
    </source>
</reference>